<name>A0A9W9MKM9_9EURO</name>
<organism evidence="1 2">
    <name type="scientific">Penicillium cf. viridicatum</name>
    <dbReference type="NCBI Taxonomy" id="2972119"/>
    <lineage>
        <taxon>Eukaryota</taxon>
        <taxon>Fungi</taxon>
        <taxon>Dikarya</taxon>
        <taxon>Ascomycota</taxon>
        <taxon>Pezizomycotina</taxon>
        <taxon>Eurotiomycetes</taxon>
        <taxon>Eurotiomycetidae</taxon>
        <taxon>Eurotiales</taxon>
        <taxon>Aspergillaceae</taxon>
        <taxon>Penicillium</taxon>
    </lineage>
</organism>
<accession>A0A9W9MKM9</accession>
<evidence type="ECO:0000313" key="1">
    <source>
        <dbReference type="EMBL" id="KAJ5203004.1"/>
    </source>
</evidence>
<reference evidence="1" key="2">
    <citation type="journal article" date="2023" name="IMA Fungus">
        <title>Comparative genomic study of the Penicillium genus elucidates a diverse pangenome and 15 lateral gene transfer events.</title>
        <authorList>
            <person name="Petersen C."/>
            <person name="Sorensen T."/>
            <person name="Nielsen M.R."/>
            <person name="Sondergaard T.E."/>
            <person name="Sorensen J.L."/>
            <person name="Fitzpatrick D.A."/>
            <person name="Frisvad J.C."/>
            <person name="Nielsen K.L."/>
        </authorList>
    </citation>
    <scope>NUCLEOTIDE SEQUENCE</scope>
    <source>
        <strain evidence="1">IBT 20477</strain>
    </source>
</reference>
<evidence type="ECO:0000313" key="2">
    <source>
        <dbReference type="Proteomes" id="UP001150942"/>
    </source>
</evidence>
<keyword evidence="2" id="KW-1185">Reference proteome</keyword>
<dbReference type="AlphaFoldDB" id="A0A9W9MKM9"/>
<proteinExistence type="predicted"/>
<reference evidence="1" key="1">
    <citation type="submission" date="2022-11" db="EMBL/GenBank/DDBJ databases">
        <authorList>
            <person name="Petersen C."/>
        </authorList>
    </citation>
    <scope>NUCLEOTIDE SEQUENCE</scope>
    <source>
        <strain evidence="1">IBT 20477</strain>
    </source>
</reference>
<sequence>MSKEQSILTAPLGSGAPAKIPVTQRLKTVRIWFYNGIVIMEDIKSKGLDDVVLDAIVL</sequence>
<comment type="caution">
    <text evidence="1">The sequence shown here is derived from an EMBL/GenBank/DDBJ whole genome shotgun (WGS) entry which is preliminary data.</text>
</comment>
<gene>
    <name evidence="1" type="ORF">N7449_005083</name>
</gene>
<protein>
    <submittedName>
        <fullName evidence="1">Uncharacterized protein</fullName>
    </submittedName>
</protein>
<dbReference type="EMBL" id="JAPQKQ010000003">
    <property type="protein sequence ID" value="KAJ5203004.1"/>
    <property type="molecule type" value="Genomic_DNA"/>
</dbReference>
<dbReference type="Proteomes" id="UP001150942">
    <property type="component" value="Unassembled WGS sequence"/>
</dbReference>
<dbReference type="OrthoDB" id="4330819at2759"/>